<proteinExistence type="predicted"/>
<gene>
    <name evidence="1" type="ORF">S01H1_41038</name>
</gene>
<organism evidence="1">
    <name type="scientific">marine sediment metagenome</name>
    <dbReference type="NCBI Taxonomy" id="412755"/>
    <lineage>
        <taxon>unclassified sequences</taxon>
        <taxon>metagenomes</taxon>
        <taxon>ecological metagenomes</taxon>
    </lineage>
</organism>
<comment type="caution">
    <text evidence="1">The sequence shown here is derived from an EMBL/GenBank/DDBJ whole genome shotgun (WGS) entry which is preliminary data.</text>
</comment>
<dbReference type="EMBL" id="BARS01026009">
    <property type="protein sequence ID" value="GAG10776.1"/>
    <property type="molecule type" value="Genomic_DNA"/>
</dbReference>
<protein>
    <submittedName>
        <fullName evidence="1">Uncharacterized protein</fullName>
    </submittedName>
</protein>
<dbReference type="AlphaFoldDB" id="X0WDM5"/>
<reference evidence="1" key="1">
    <citation type="journal article" date="2014" name="Front. Microbiol.">
        <title>High frequency of phylogenetically diverse reductive dehalogenase-homologous genes in deep subseafloor sedimentary metagenomes.</title>
        <authorList>
            <person name="Kawai M."/>
            <person name="Futagami T."/>
            <person name="Toyoda A."/>
            <person name="Takaki Y."/>
            <person name="Nishi S."/>
            <person name="Hori S."/>
            <person name="Arai W."/>
            <person name="Tsubouchi T."/>
            <person name="Morono Y."/>
            <person name="Uchiyama I."/>
            <person name="Ito T."/>
            <person name="Fujiyama A."/>
            <person name="Inagaki F."/>
            <person name="Takami H."/>
        </authorList>
    </citation>
    <scope>NUCLEOTIDE SEQUENCE</scope>
    <source>
        <strain evidence="1">Expedition CK06-06</strain>
    </source>
</reference>
<accession>X0WDM5</accession>
<evidence type="ECO:0000313" key="1">
    <source>
        <dbReference type="EMBL" id="GAG10776.1"/>
    </source>
</evidence>
<feature type="non-terminal residue" evidence="1">
    <location>
        <position position="1"/>
    </location>
</feature>
<sequence length="31" mass="3537">KYILKREVSLGEIARFEVAKTVCLLALWSLS</sequence>
<name>X0WDM5_9ZZZZ</name>